<evidence type="ECO:0000256" key="1">
    <source>
        <dbReference type="ARBA" id="ARBA00023157"/>
    </source>
</evidence>
<dbReference type="PROSITE" id="PS51352">
    <property type="entry name" value="THIOREDOXIN_2"/>
    <property type="match status" value="1"/>
</dbReference>
<dbReference type="PANTHER" id="PTHR42852">
    <property type="entry name" value="THIOL:DISULFIDE INTERCHANGE PROTEIN DSBE"/>
    <property type="match status" value="1"/>
</dbReference>
<dbReference type="PROSITE" id="PS00194">
    <property type="entry name" value="THIOREDOXIN_1"/>
    <property type="match status" value="1"/>
</dbReference>
<proteinExistence type="predicted"/>
<dbReference type="InterPro" id="IPR000866">
    <property type="entry name" value="AhpC/TSA"/>
</dbReference>
<protein>
    <submittedName>
        <fullName evidence="3">Thiol:disulfide interchange protein</fullName>
    </submittedName>
</protein>
<dbReference type="AlphaFoldDB" id="A0A920CXT1"/>
<dbReference type="GO" id="GO:0016209">
    <property type="term" value="F:antioxidant activity"/>
    <property type="evidence" value="ECO:0007669"/>
    <property type="project" value="InterPro"/>
</dbReference>
<evidence type="ECO:0000313" key="3">
    <source>
        <dbReference type="EMBL" id="GIP15384.1"/>
    </source>
</evidence>
<dbReference type="PANTHER" id="PTHR42852:SF1">
    <property type="entry name" value="THIOREDOXIN-LIKE PROTEIN YNEN"/>
    <property type="match status" value="1"/>
</dbReference>
<accession>A0A920CXT1</accession>
<dbReference type="InterPro" id="IPR036249">
    <property type="entry name" value="Thioredoxin-like_sf"/>
</dbReference>
<evidence type="ECO:0000259" key="2">
    <source>
        <dbReference type="PROSITE" id="PS51352"/>
    </source>
</evidence>
<organism evidence="3 4">
    <name type="scientific">Paenibacillus montaniterrae</name>
    <dbReference type="NCBI Taxonomy" id="429341"/>
    <lineage>
        <taxon>Bacteria</taxon>
        <taxon>Bacillati</taxon>
        <taxon>Bacillota</taxon>
        <taxon>Bacilli</taxon>
        <taxon>Bacillales</taxon>
        <taxon>Paenibacillaceae</taxon>
        <taxon>Paenibacillus</taxon>
    </lineage>
</organism>
<dbReference type="InterPro" id="IPR050553">
    <property type="entry name" value="Thioredoxin_ResA/DsbE_sf"/>
</dbReference>
<gene>
    <name evidence="3" type="ORF">J40TS1_10260</name>
</gene>
<dbReference type="EMBL" id="BOSE01000001">
    <property type="protein sequence ID" value="GIP15384.1"/>
    <property type="molecule type" value="Genomic_DNA"/>
</dbReference>
<dbReference type="Pfam" id="PF00578">
    <property type="entry name" value="AhpC-TSA"/>
    <property type="match status" value="1"/>
</dbReference>
<comment type="caution">
    <text evidence="3">The sequence shown here is derived from an EMBL/GenBank/DDBJ whole genome shotgun (WGS) entry which is preliminary data.</text>
</comment>
<dbReference type="Gene3D" id="3.40.30.10">
    <property type="entry name" value="Glutaredoxin"/>
    <property type="match status" value="1"/>
</dbReference>
<dbReference type="Proteomes" id="UP000683139">
    <property type="component" value="Unassembled WGS sequence"/>
</dbReference>
<reference evidence="3" key="1">
    <citation type="submission" date="2021-03" db="EMBL/GenBank/DDBJ databases">
        <title>Antimicrobial resistance genes in bacteria isolated from Japanese honey, and their potential for conferring macrolide and lincosamide resistance in the American foulbrood pathogen Paenibacillus larvae.</title>
        <authorList>
            <person name="Okamoto M."/>
            <person name="Kumagai M."/>
            <person name="Kanamori H."/>
            <person name="Takamatsu D."/>
        </authorList>
    </citation>
    <scope>NUCLEOTIDE SEQUENCE</scope>
    <source>
        <strain evidence="3">J40TS1</strain>
    </source>
</reference>
<sequence length="185" mass="20930">MKKIYSAVIVAMLLCGFAVYEFVQSGEEKSSSAISHAAQNFKPKAGELSFVNELPNIEEKPVSFGGQQAKLQLINFWASWCGPCELEAPDLQKLHEKYGEQLALYGVNATDTDNERQARKFVEDFGFTFEVLFDRDGDLTKLYSVRTFPTSFLIDEQGVIRERINGVITLEQWENIIESYLPNVS</sequence>
<name>A0A920CXT1_9BACL</name>
<feature type="domain" description="Thioredoxin" evidence="2">
    <location>
        <begin position="43"/>
        <end position="182"/>
    </location>
</feature>
<dbReference type="RefSeq" id="WP_213513599.1">
    <property type="nucleotide sequence ID" value="NZ_BOSE01000001.1"/>
</dbReference>
<dbReference type="GO" id="GO:0016491">
    <property type="term" value="F:oxidoreductase activity"/>
    <property type="evidence" value="ECO:0007669"/>
    <property type="project" value="InterPro"/>
</dbReference>
<dbReference type="SUPFAM" id="SSF52833">
    <property type="entry name" value="Thioredoxin-like"/>
    <property type="match status" value="1"/>
</dbReference>
<keyword evidence="4" id="KW-1185">Reference proteome</keyword>
<dbReference type="InterPro" id="IPR017937">
    <property type="entry name" value="Thioredoxin_CS"/>
</dbReference>
<keyword evidence="1" id="KW-1015">Disulfide bond</keyword>
<dbReference type="InterPro" id="IPR013766">
    <property type="entry name" value="Thioredoxin_domain"/>
</dbReference>
<dbReference type="CDD" id="cd02966">
    <property type="entry name" value="TlpA_like_family"/>
    <property type="match status" value="1"/>
</dbReference>
<evidence type="ECO:0000313" key="4">
    <source>
        <dbReference type="Proteomes" id="UP000683139"/>
    </source>
</evidence>